<dbReference type="SUPFAM" id="SSF51445">
    <property type="entry name" value="(Trans)glycosidases"/>
    <property type="match status" value="1"/>
</dbReference>
<proteinExistence type="predicted"/>
<gene>
    <name evidence="2" type="ORF">GCM10022422_22140</name>
</gene>
<reference evidence="3" key="1">
    <citation type="journal article" date="2019" name="Int. J. Syst. Evol. Microbiol.">
        <title>The Global Catalogue of Microorganisms (GCM) 10K type strain sequencing project: providing services to taxonomists for standard genome sequencing and annotation.</title>
        <authorList>
            <consortium name="The Broad Institute Genomics Platform"/>
            <consortium name="The Broad Institute Genome Sequencing Center for Infectious Disease"/>
            <person name="Wu L."/>
            <person name="Ma J."/>
        </authorList>
    </citation>
    <scope>NUCLEOTIDE SEQUENCE [LARGE SCALE GENOMIC DNA]</scope>
    <source>
        <strain evidence="3">JCM 17336</strain>
    </source>
</reference>
<accession>A0ABP7FKT6</accession>
<feature type="chain" id="PRO_5046178417" description="Glycoside hydrolase family 5 domain-containing protein" evidence="1">
    <location>
        <begin position="24"/>
        <end position="491"/>
    </location>
</feature>
<keyword evidence="1" id="KW-0732">Signal</keyword>
<dbReference type="EMBL" id="BAABDT010000004">
    <property type="protein sequence ID" value="GAA3738312.1"/>
    <property type="molecule type" value="Genomic_DNA"/>
</dbReference>
<dbReference type="Gene3D" id="3.20.20.80">
    <property type="entry name" value="Glycosidases"/>
    <property type="match status" value="1"/>
</dbReference>
<keyword evidence="3" id="KW-1185">Reference proteome</keyword>
<organism evidence="2 3">
    <name type="scientific">Flavobacterium ginsengisoli</name>
    <dbReference type="NCBI Taxonomy" id="871694"/>
    <lineage>
        <taxon>Bacteria</taxon>
        <taxon>Pseudomonadati</taxon>
        <taxon>Bacteroidota</taxon>
        <taxon>Flavobacteriia</taxon>
        <taxon>Flavobacteriales</taxon>
        <taxon>Flavobacteriaceae</taxon>
        <taxon>Flavobacterium</taxon>
    </lineage>
</organism>
<dbReference type="RefSeq" id="WP_278021436.1">
    <property type="nucleotide sequence ID" value="NZ_BAABDT010000004.1"/>
</dbReference>
<feature type="signal peptide" evidence="1">
    <location>
        <begin position="1"/>
        <end position="23"/>
    </location>
</feature>
<name>A0ABP7FKT6_9FLAO</name>
<evidence type="ECO:0000256" key="1">
    <source>
        <dbReference type="SAM" id="SignalP"/>
    </source>
</evidence>
<evidence type="ECO:0000313" key="2">
    <source>
        <dbReference type="EMBL" id="GAA3738312.1"/>
    </source>
</evidence>
<dbReference type="Proteomes" id="UP001501367">
    <property type="component" value="Unassembled WGS sequence"/>
</dbReference>
<sequence length="491" mass="55831">MRQIVLKLTVSFWLVTAVISCSALPDATVAVDNNTIINENYIGNGVQWDPYQLDYGEKQLSISKSDWQKLYDRLDFMKPQFIRVMINTTSVIENGTLNETKNYQNIAPILEYCQSRNVKVVLGDWGDRMVNSKTNTITEANLKLAPKYLDFLVNQKGFSCIHYYNMINEPNGFWSSTDENYELWKNAASYFWLELKALNLDKKVSLLGPDIAIWKADKVDWISNSVKDLGDAIGVYDIHTYPSKITVNSGEYTSILKAYKNEVPPGKPIVMGEIGFKFVEKQDEALMNENIKRAKAKPYASVEDSQMFVYDYVYGSDMADALIQTINAGYSGSVAWMLDDAMHAKEQKNKLKVWGFWNILGEEYFGKSEEEVRPWFYAWSLLTKYMPSGAKVHHVSVEGNPNLKAISVSKDGKNMIAIVNVSHQETKVKLTSQNMPVLNQVKKFVYAKGHLKLEGDHNMLPNQTNISLDLKKNKTETIPAEGLLVLTNFDY</sequence>
<protein>
    <recommendedName>
        <fullName evidence="4">Glycoside hydrolase family 5 domain-containing protein</fullName>
    </recommendedName>
</protein>
<evidence type="ECO:0008006" key="4">
    <source>
        <dbReference type="Google" id="ProtNLM"/>
    </source>
</evidence>
<evidence type="ECO:0000313" key="3">
    <source>
        <dbReference type="Proteomes" id="UP001501367"/>
    </source>
</evidence>
<comment type="caution">
    <text evidence="2">The sequence shown here is derived from an EMBL/GenBank/DDBJ whole genome shotgun (WGS) entry which is preliminary data.</text>
</comment>
<dbReference type="InterPro" id="IPR017853">
    <property type="entry name" value="GH"/>
</dbReference>
<dbReference type="PROSITE" id="PS51257">
    <property type="entry name" value="PROKAR_LIPOPROTEIN"/>
    <property type="match status" value="1"/>
</dbReference>